<sequence length="343" mass="38972">MKQQDVFKKIGAIVKEIKEQYEYLSEDPEQISELELELFAANASFLKDHTEILRKLNAKNASQNEIRKPDAKPAIEIVEPAVERVPDPVVENAASEEPGKQEEKFFEPVVQRLSSNQFTPDKGGDITTPVATEADDLIPEAETQDSEPETIRHELIIDEADLWEDEDEELYDSEDIIEEEGVTEESEPQAVETEPINTMPVEDAEPEADDNDEPEITAVETRPINTMPATEPRFDDAATKSDEPVRTINQRISDQLGEKKQPVPPPVSDLKSAINLNDKLLYIKDLFNGYSLAYSEAIEILNRFHSFDEADRFLNANYVVKNNWESKQATATKFYDLLKRRYA</sequence>
<accession>A0A367GMF3</accession>
<feature type="region of interest" description="Disordered" evidence="1">
    <location>
        <begin position="114"/>
        <end position="212"/>
    </location>
</feature>
<organism evidence="2 3">
    <name type="scientific">Mucilaginibacter hurinus</name>
    <dbReference type="NCBI Taxonomy" id="2201324"/>
    <lineage>
        <taxon>Bacteria</taxon>
        <taxon>Pseudomonadati</taxon>
        <taxon>Bacteroidota</taxon>
        <taxon>Sphingobacteriia</taxon>
        <taxon>Sphingobacteriales</taxon>
        <taxon>Sphingobacteriaceae</taxon>
        <taxon>Mucilaginibacter</taxon>
    </lineage>
</organism>
<dbReference type="AlphaFoldDB" id="A0A367GMF3"/>
<evidence type="ECO:0000313" key="2">
    <source>
        <dbReference type="EMBL" id="RCH54215.1"/>
    </source>
</evidence>
<comment type="caution">
    <text evidence="2">The sequence shown here is derived from an EMBL/GenBank/DDBJ whole genome shotgun (WGS) entry which is preliminary data.</text>
</comment>
<evidence type="ECO:0000313" key="3">
    <source>
        <dbReference type="Proteomes" id="UP000253209"/>
    </source>
</evidence>
<feature type="compositionally biased region" description="Acidic residues" evidence="1">
    <location>
        <begin position="157"/>
        <end position="187"/>
    </location>
</feature>
<reference evidence="2 3" key="1">
    <citation type="submission" date="2018-05" db="EMBL/GenBank/DDBJ databases">
        <title>Mucilaginibacter hurinus sp. nov., isolated from briquette warehouse soil.</title>
        <authorList>
            <person name="Choi L."/>
        </authorList>
    </citation>
    <scope>NUCLEOTIDE SEQUENCE [LARGE SCALE GENOMIC DNA]</scope>
    <source>
        <strain evidence="2 3">ZR32</strain>
    </source>
</reference>
<dbReference type="Proteomes" id="UP000253209">
    <property type="component" value="Unassembled WGS sequence"/>
</dbReference>
<proteinExistence type="predicted"/>
<dbReference type="OrthoDB" id="1100725at2"/>
<name>A0A367GMF3_9SPHI</name>
<protein>
    <submittedName>
        <fullName evidence="2">Uncharacterized protein</fullName>
    </submittedName>
</protein>
<dbReference type="EMBL" id="QGDC01000007">
    <property type="protein sequence ID" value="RCH54215.1"/>
    <property type="molecule type" value="Genomic_DNA"/>
</dbReference>
<keyword evidence="3" id="KW-1185">Reference proteome</keyword>
<feature type="compositionally biased region" description="Acidic residues" evidence="1">
    <location>
        <begin position="202"/>
        <end position="212"/>
    </location>
</feature>
<gene>
    <name evidence="2" type="ORF">DJ568_13020</name>
</gene>
<feature type="compositionally biased region" description="Acidic residues" evidence="1">
    <location>
        <begin position="133"/>
        <end position="148"/>
    </location>
</feature>
<dbReference type="RefSeq" id="WP_114005726.1">
    <property type="nucleotide sequence ID" value="NZ_QGDC01000007.1"/>
</dbReference>
<evidence type="ECO:0000256" key="1">
    <source>
        <dbReference type="SAM" id="MobiDB-lite"/>
    </source>
</evidence>